<evidence type="ECO:0000313" key="2">
    <source>
        <dbReference type="Proteomes" id="UP001163324"/>
    </source>
</evidence>
<evidence type="ECO:0000313" key="1">
    <source>
        <dbReference type="EMBL" id="KAI9902696.1"/>
    </source>
</evidence>
<proteinExistence type="predicted"/>
<accession>A0ACC0V896</accession>
<reference evidence="1" key="1">
    <citation type="submission" date="2022-10" db="EMBL/GenBank/DDBJ databases">
        <title>Complete Genome of Trichothecium roseum strain YXFP-22015, a Plant Pathogen Isolated from Citrus.</title>
        <authorList>
            <person name="Wang Y."/>
            <person name="Zhu L."/>
        </authorList>
    </citation>
    <scope>NUCLEOTIDE SEQUENCE</scope>
    <source>
        <strain evidence="1">YXFP-22015</strain>
    </source>
</reference>
<name>A0ACC0V896_9HYPO</name>
<dbReference type="Proteomes" id="UP001163324">
    <property type="component" value="Chromosome 2"/>
</dbReference>
<gene>
    <name evidence="1" type="ORF">N3K66_002048</name>
</gene>
<organism evidence="1 2">
    <name type="scientific">Trichothecium roseum</name>
    <dbReference type="NCBI Taxonomy" id="47278"/>
    <lineage>
        <taxon>Eukaryota</taxon>
        <taxon>Fungi</taxon>
        <taxon>Dikarya</taxon>
        <taxon>Ascomycota</taxon>
        <taxon>Pezizomycotina</taxon>
        <taxon>Sordariomycetes</taxon>
        <taxon>Hypocreomycetidae</taxon>
        <taxon>Hypocreales</taxon>
        <taxon>Hypocreales incertae sedis</taxon>
        <taxon>Trichothecium</taxon>
    </lineage>
</organism>
<protein>
    <submittedName>
        <fullName evidence="1">Uncharacterized protein</fullName>
    </submittedName>
</protein>
<keyword evidence="2" id="KW-1185">Reference proteome</keyword>
<comment type="caution">
    <text evidence="1">The sequence shown here is derived from an EMBL/GenBank/DDBJ whole genome shotgun (WGS) entry which is preliminary data.</text>
</comment>
<dbReference type="EMBL" id="CM047941">
    <property type="protein sequence ID" value="KAI9902696.1"/>
    <property type="molecule type" value="Genomic_DNA"/>
</dbReference>
<sequence>MQAFLSRSSKRKLSRDPEVAQTQPDDDEPTEVKLAILASLHPEHGQDLLLDVLLAHEGSVGDASTSLTTAPPSKNGSGVVGHQQSLRHFAIPSGTLEPAKKKLKSKKGSTLYLYDPEDVAEHTPCTIIHNFLPVGEAKELLKELLEESKTYEKITFKLFENVVSSPHTSSFYVESYDEIRAQKTDFHYNGARLSDVRRITPQLVKVKPKVQEAVNLEVQNRIKTRYPQGQKLKFQSPGPWVPNSAFVNCYNGPQESVGWHSDQLTYLGPRAVIGSLSLGVAREFRVRRIIPRDNDNHVVGDPDAEGQISIHLPHNSLLVMHAEMQEEWKHSISPAQSIDPHPISGNRRINVTYRDYKANMHPSKTPKCTCGVPCVLRVVQRKKENFGKYFWMCHAGNIPGKAGCSFFQWAEFDDDATSISKAGYKYSVIYSRDPESRHHLRACQLFRIIPPFISTRVDDFRSYERGTQFPVRLRGLAGSLPAISSPRVTAVCYSHICHVFGFFALAGPGG</sequence>